<evidence type="ECO:0000256" key="1">
    <source>
        <dbReference type="ARBA" id="ARBA00001917"/>
    </source>
</evidence>
<dbReference type="PANTHER" id="PTHR43673">
    <property type="entry name" value="NAD(P)H NITROREDUCTASE YDGI-RELATED"/>
    <property type="match status" value="1"/>
</dbReference>
<feature type="domain" description="Nitroreductase" evidence="6">
    <location>
        <begin position="7"/>
        <end position="197"/>
    </location>
</feature>
<comment type="cofactor">
    <cofactor evidence="1">
        <name>FMN</name>
        <dbReference type="ChEBI" id="CHEBI:58210"/>
    </cofactor>
</comment>
<comment type="caution">
    <text evidence="7">The sequence shown here is derived from an EMBL/GenBank/DDBJ whole genome shotgun (WGS) entry which is preliminary data.</text>
</comment>
<name>A0A7Y3RK34_9PROT</name>
<keyword evidence="5" id="KW-0560">Oxidoreductase</keyword>
<dbReference type="Proteomes" id="UP000536835">
    <property type="component" value="Unassembled WGS sequence"/>
</dbReference>
<gene>
    <name evidence="7" type="ORF">HK107_03775</name>
</gene>
<sequence>MSVSEAIAQRFSCRAFLPDPIPEQVVRDLLARALKSPSGGNLQPWRIIAVAGKEKDALTPLAQKVLFGNPQGEDDEFPIYPKKLEDPFRARRFKVGEDLYGALGIPREDKPARFAQLAENFRFFGAPVGLFFITRREFGHGQWAHMGMLMQTIALLAEEQGLATCMQEAWGAVRETLHGHFGLDEAEVIYCGMALGHADKDAAINSWRSERAGLDEVAEFRGF</sequence>
<evidence type="ECO:0000256" key="2">
    <source>
        <dbReference type="ARBA" id="ARBA00007118"/>
    </source>
</evidence>
<protein>
    <submittedName>
        <fullName evidence="7">Nitroreductase</fullName>
    </submittedName>
</protein>
<dbReference type="GO" id="GO:0016491">
    <property type="term" value="F:oxidoreductase activity"/>
    <property type="evidence" value="ECO:0007669"/>
    <property type="project" value="UniProtKB-KW"/>
</dbReference>
<evidence type="ECO:0000256" key="4">
    <source>
        <dbReference type="ARBA" id="ARBA00022643"/>
    </source>
</evidence>
<comment type="similarity">
    <text evidence="2">Belongs to the nitroreductase family.</text>
</comment>
<organism evidence="7 8">
    <name type="scientific">Parvularcula mediterranea</name>
    <dbReference type="NCBI Taxonomy" id="2732508"/>
    <lineage>
        <taxon>Bacteria</taxon>
        <taxon>Pseudomonadati</taxon>
        <taxon>Pseudomonadota</taxon>
        <taxon>Alphaproteobacteria</taxon>
        <taxon>Parvularculales</taxon>
        <taxon>Parvularculaceae</taxon>
        <taxon>Parvularcula</taxon>
    </lineage>
</organism>
<proteinExistence type="inferred from homology"/>
<dbReference type="CDD" id="cd02136">
    <property type="entry name" value="PnbA_NfnB-like"/>
    <property type="match status" value="1"/>
</dbReference>
<evidence type="ECO:0000313" key="7">
    <source>
        <dbReference type="EMBL" id="NNU15445.1"/>
    </source>
</evidence>
<dbReference type="AlphaFoldDB" id="A0A7Y3RK34"/>
<dbReference type="EMBL" id="JABFCX010000002">
    <property type="protein sequence ID" value="NNU15445.1"/>
    <property type="molecule type" value="Genomic_DNA"/>
</dbReference>
<keyword evidence="4" id="KW-0288">FMN</keyword>
<accession>A0A7Y3RK34</accession>
<evidence type="ECO:0000259" key="6">
    <source>
        <dbReference type="Pfam" id="PF00881"/>
    </source>
</evidence>
<reference evidence="7 8" key="1">
    <citation type="submission" date="2020-05" db="EMBL/GenBank/DDBJ databases">
        <title>Parvularcula mediterraneae sp. nov., isolated from polypropylene straw from shallow seawater of the seashore of Laganas in Zakynthos island, Greece.</title>
        <authorList>
            <person name="Szabo I."/>
            <person name="Al-Omari J."/>
            <person name="Rado J."/>
            <person name="Szerdahelyi G.S."/>
        </authorList>
    </citation>
    <scope>NUCLEOTIDE SEQUENCE [LARGE SCALE GENOMIC DNA]</scope>
    <source>
        <strain evidence="7 8">ZS-1/3</strain>
    </source>
</reference>
<dbReference type="InterPro" id="IPR029479">
    <property type="entry name" value="Nitroreductase"/>
</dbReference>
<evidence type="ECO:0000313" key="8">
    <source>
        <dbReference type="Proteomes" id="UP000536835"/>
    </source>
</evidence>
<dbReference type="Pfam" id="PF00881">
    <property type="entry name" value="Nitroreductase"/>
    <property type="match status" value="1"/>
</dbReference>
<evidence type="ECO:0000256" key="3">
    <source>
        <dbReference type="ARBA" id="ARBA00022630"/>
    </source>
</evidence>
<keyword evidence="3" id="KW-0285">Flavoprotein</keyword>
<evidence type="ECO:0000256" key="5">
    <source>
        <dbReference type="ARBA" id="ARBA00023002"/>
    </source>
</evidence>
<dbReference type="Gene3D" id="3.40.109.10">
    <property type="entry name" value="NADH Oxidase"/>
    <property type="match status" value="1"/>
</dbReference>
<dbReference type="PANTHER" id="PTHR43673:SF2">
    <property type="entry name" value="NITROREDUCTASE"/>
    <property type="match status" value="1"/>
</dbReference>
<keyword evidence="8" id="KW-1185">Reference proteome</keyword>
<dbReference type="InterPro" id="IPR000415">
    <property type="entry name" value="Nitroreductase-like"/>
</dbReference>
<dbReference type="SUPFAM" id="SSF55469">
    <property type="entry name" value="FMN-dependent nitroreductase-like"/>
    <property type="match status" value="1"/>
</dbReference>